<dbReference type="GO" id="GO:0004672">
    <property type="term" value="F:protein kinase activity"/>
    <property type="evidence" value="ECO:0007669"/>
    <property type="project" value="InterPro"/>
</dbReference>
<feature type="domain" description="Aminoglycoside phosphotransferase" evidence="1">
    <location>
        <begin position="43"/>
        <end position="243"/>
    </location>
</feature>
<protein>
    <submittedName>
        <fullName evidence="2">Phosphotransferase</fullName>
    </submittedName>
</protein>
<organism evidence="2 3">
    <name type="scientific">Arthrobacter wenxiniae</name>
    <dbReference type="NCBI Taxonomy" id="2713570"/>
    <lineage>
        <taxon>Bacteria</taxon>
        <taxon>Bacillati</taxon>
        <taxon>Actinomycetota</taxon>
        <taxon>Actinomycetes</taxon>
        <taxon>Micrococcales</taxon>
        <taxon>Micrococcaceae</taxon>
        <taxon>Arthrobacter</taxon>
    </lineage>
</organism>
<dbReference type="InterPro" id="IPR011009">
    <property type="entry name" value="Kinase-like_dom_sf"/>
</dbReference>
<dbReference type="SUPFAM" id="SSF56112">
    <property type="entry name" value="Protein kinase-like (PK-like)"/>
    <property type="match status" value="1"/>
</dbReference>
<dbReference type="Gene3D" id="3.30.200.20">
    <property type="entry name" value="Phosphorylase Kinase, domain 1"/>
    <property type="match status" value="1"/>
</dbReference>
<dbReference type="Pfam" id="PF01636">
    <property type="entry name" value="APH"/>
    <property type="match status" value="1"/>
</dbReference>
<name>A0A7Y7LXQ9_9MICC</name>
<dbReference type="InterPro" id="IPR002575">
    <property type="entry name" value="Aminoglycoside_PTrfase"/>
</dbReference>
<accession>A0A7Y7LXQ9</accession>
<gene>
    <name evidence="2" type="ORF">G6034_06925</name>
</gene>
<dbReference type="Gene3D" id="3.90.1200.10">
    <property type="match status" value="1"/>
</dbReference>
<dbReference type="InterPro" id="IPR008266">
    <property type="entry name" value="Tyr_kinase_AS"/>
</dbReference>
<evidence type="ECO:0000259" key="1">
    <source>
        <dbReference type="Pfam" id="PF01636"/>
    </source>
</evidence>
<dbReference type="AlphaFoldDB" id="A0A7Y7LXQ9"/>
<evidence type="ECO:0000313" key="3">
    <source>
        <dbReference type="Proteomes" id="UP000543556"/>
    </source>
</evidence>
<keyword evidence="3" id="KW-1185">Reference proteome</keyword>
<sequence length="324" mass="34160">MTARIGWGELPEPVRHGVEALLGEPVVEARSQSGGFSPGSADRVRLASGRRAFVKAVSADVNATSAALHRREAAIASTLPDGLPVPGFLGAYDDGTWVALAFTDVDGRQPEEPWVEAELVQVLDTLDAMRRISLTGSVALPGCGDALRGAFLGWEKLARRPMVGLDPWATGNLDRLAGLARQGVSAVAGQSLVHGDLRTDNILLTGPDGRSPNGSSPGAGGAVLVDWPWAALGAPWVDALSVLINVKSLDPGSDPEVQLREHRVFSGVPAPDVDGVLAGFAGYFLDMSRRPDSPGIPTLRAFQRKQGDALIGWLKLRLPPRRTG</sequence>
<comment type="caution">
    <text evidence="2">The sequence shown here is derived from an EMBL/GenBank/DDBJ whole genome shotgun (WGS) entry which is preliminary data.</text>
</comment>
<evidence type="ECO:0000313" key="2">
    <source>
        <dbReference type="EMBL" id="NVM94645.1"/>
    </source>
</evidence>
<proteinExistence type="predicted"/>
<dbReference type="RefSeq" id="WP_176634380.1">
    <property type="nucleotide sequence ID" value="NZ_JAAMFM010000007.1"/>
</dbReference>
<dbReference type="PROSITE" id="PS00109">
    <property type="entry name" value="PROTEIN_KINASE_TYR"/>
    <property type="match status" value="1"/>
</dbReference>
<reference evidence="2 3" key="1">
    <citation type="submission" date="2020-02" db="EMBL/GenBank/DDBJ databases">
        <title>Genome sequence of strain AETb3-4.</title>
        <authorList>
            <person name="Gao J."/>
            <person name="Zhang X."/>
        </authorList>
    </citation>
    <scope>NUCLEOTIDE SEQUENCE [LARGE SCALE GENOMIC DNA]</scope>
    <source>
        <strain evidence="2 3">AETb3-4</strain>
    </source>
</reference>
<dbReference type="Proteomes" id="UP000543556">
    <property type="component" value="Unassembled WGS sequence"/>
</dbReference>
<dbReference type="EMBL" id="JAAMFM010000007">
    <property type="protein sequence ID" value="NVM94645.1"/>
    <property type="molecule type" value="Genomic_DNA"/>
</dbReference>
<keyword evidence="2" id="KW-0808">Transferase</keyword>